<keyword evidence="2" id="KW-1133">Transmembrane helix</keyword>
<dbReference type="EMBL" id="CAJHJT010000034">
    <property type="protein sequence ID" value="CAD7005908.1"/>
    <property type="molecule type" value="Genomic_DNA"/>
</dbReference>
<sequence length="154" mass="18238">MTHRFTGTTGRMSNNEVVKEDTKANERTNKQTERASERADEQTSKRMADESTCRRMKQRTSVQMTEASTRMLEYSYVSIIVCNYSFIEMKKRLRRQRQRVQCVSAHARAVGREAFFFNFLFFFSLTFFCCFFPHIIFHSEIQQGCQDMKSMLSE</sequence>
<reference evidence="3" key="1">
    <citation type="submission" date="2020-11" db="EMBL/GenBank/DDBJ databases">
        <authorList>
            <person name="Whitehead M."/>
        </authorList>
    </citation>
    <scope>NUCLEOTIDE SEQUENCE</scope>
    <source>
        <strain evidence="3">EGII</strain>
    </source>
</reference>
<evidence type="ECO:0000256" key="1">
    <source>
        <dbReference type="SAM" id="MobiDB-lite"/>
    </source>
</evidence>
<evidence type="ECO:0000313" key="4">
    <source>
        <dbReference type="Proteomes" id="UP000606786"/>
    </source>
</evidence>
<accession>A0A811V5T9</accession>
<keyword evidence="2" id="KW-0812">Transmembrane</keyword>
<keyword evidence="2" id="KW-0472">Membrane</keyword>
<evidence type="ECO:0000256" key="2">
    <source>
        <dbReference type="SAM" id="Phobius"/>
    </source>
</evidence>
<keyword evidence="4" id="KW-1185">Reference proteome</keyword>
<gene>
    <name evidence="3" type="ORF">CCAP1982_LOCUS14248</name>
</gene>
<feature type="compositionally biased region" description="Polar residues" evidence="1">
    <location>
        <begin position="1"/>
        <end position="16"/>
    </location>
</feature>
<organism evidence="3 4">
    <name type="scientific">Ceratitis capitata</name>
    <name type="common">Mediterranean fruit fly</name>
    <name type="synonym">Tephritis capitata</name>
    <dbReference type="NCBI Taxonomy" id="7213"/>
    <lineage>
        <taxon>Eukaryota</taxon>
        <taxon>Metazoa</taxon>
        <taxon>Ecdysozoa</taxon>
        <taxon>Arthropoda</taxon>
        <taxon>Hexapoda</taxon>
        <taxon>Insecta</taxon>
        <taxon>Pterygota</taxon>
        <taxon>Neoptera</taxon>
        <taxon>Endopterygota</taxon>
        <taxon>Diptera</taxon>
        <taxon>Brachycera</taxon>
        <taxon>Muscomorpha</taxon>
        <taxon>Tephritoidea</taxon>
        <taxon>Tephritidae</taxon>
        <taxon>Ceratitis</taxon>
        <taxon>Ceratitis</taxon>
    </lineage>
</organism>
<evidence type="ECO:0000313" key="3">
    <source>
        <dbReference type="EMBL" id="CAD7005908.1"/>
    </source>
</evidence>
<protein>
    <submittedName>
        <fullName evidence="3">(Mediterranean fruit fly) hypothetical protein</fullName>
    </submittedName>
</protein>
<comment type="caution">
    <text evidence="3">The sequence shown here is derived from an EMBL/GenBank/DDBJ whole genome shotgun (WGS) entry which is preliminary data.</text>
</comment>
<dbReference type="Proteomes" id="UP000606786">
    <property type="component" value="Unassembled WGS sequence"/>
</dbReference>
<proteinExistence type="predicted"/>
<name>A0A811V5T9_CERCA</name>
<feature type="compositionally biased region" description="Basic and acidic residues" evidence="1">
    <location>
        <begin position="17"/>
        <end position="53"/>
    </location>
</feature>
<feature type="transmembrane region" description="Helical" evidence="2">
    <location>
        <begin position="115"/>
        <end position="137"/>
    </location>
</feature>
<dbReference type="AlphaFoldDB" id="A0A811V5T9"/>
<feature type="region of interest" description="Disordered" evidence="1">
    <location>
        <begin position="1"/>
        <end position="61"/>
    </location>
</feature>